<gene>
    <name evidence="6" type="ordered locus">Mjls_0830</name>
</gene>
<dbReference type="PRINTS" id="PR00455">
    <property type="entry name" value="HTHTETR"/>
</dbReference>
<dbReference type="InterPro" id="IPR009057">
    <property type="entry name" value="Homeodomain-like_sf"/>
</dbReference>
<evidence type="ECO:0000256" key="2">
    <source>
        <dbReference type="ARBA" id="ARBA00023125"/>
    </source>
</evidence>
<evidence type="ECO:0000256" key="1">
    <source>
        <dbReference type="ARBA" id="ARBA00023015"/>
    </source>
</evidence>
<dbReference type="KEGG" id="mjl:Mjls_0830"/>
<feature type="DNA-binding region" description="H-T-H motif" evidence="4">
    <location>
        <begin position="35"/>
        <end position="54"/>
    </location>
</feature>
<dbReference type="Gene3D" id="1.10.357.10">
    <property type="entry name" value="Tetracycline Repressor, domain 2"/>
    <property type="match status" value="1"/>
</dbReference>
<keyword evidence="3" id="KW-0804">Transcription</keyword>
<dbReference type="InterPro" id="IPR036271">
    <property type="entry name" value="Tet_transcr_reg_TetR-rel_C_sf"/>
</dbReference>
<dbReference type="Pfam" id="PF16859">
    <property type="entry name" value="TetR_C_11"/>
    <property type="match status" value="1"/>
</dbReference>
<dbReference type="Pfam" id="PF00440">
    <property type="entry name" value="TetR_N"/>
    <property type="match status" value="1"/>
</dbReference>
<dbReference type="PANTHER" id="PTHR30055:SF148">
    <property type="entry name" value="TETR-FAMILY TRANSCRIPTIONAL REGULATOR"/>
    <property type="match status" value="1"/>
</dbReference>
<evidence type="ECO:0000256" key="4">
    <source>
        <dbReference type="PROSITE-ProRule" id="PRU00335"/>
    </source>
</evidence>
<dbReference type="EMBL" id="CP000580">
    <property type="protein sequence ID" value="ABN96639.1"/>
    <property type="molecule type" value="Genomic_DNA"/>
</dbReference>
<organism evidence="6">
    <name type="scientific">Mycobacterium sp. (strain JLS)</name>
    <dbReference type="NCBI Taxonomy" id="164757"/>
    <lineage>
        <taxon>Bacteria</taxon>
        <taxon>Bacillati</taxon>
        <taxon>Actinomycetota</taxon>
        <taxon>Actinomycetes</taxon>
        <taxon>Mycobacteriales</taxon>
        <taxon>Mycobacteriaceae</taxon>
        <taxon>Mycobacterium</taxon>
    </lineage>
</organism>
<dbReference type="SUPFAM" id="SSF46689">
    <property type="entry name" value="Homeodomain-like"/>
    <property type="match status" value="1"/>
</dbReference>
<dbReference type="InterPro" id="IPR011075">
    <property type="entry name" value="TetR_C"/>
</dbReference>
<sequence length="195" mass="21376">MSETAAEDARVSRTRAAVADAVASLFEEEGASGLTHQRVATRAGVGRATVYRHWPKTVDLVTEALTRADQPLLHSGDGPLRQWLHSELIRAAEQVTQPVMSQFIAMMVANADQSPAARVLRENLNRRTRVVLDHMLDRAIASGELSSRPDTDELLATVLGAVMFRITIQQKYADSGYLGRLVDGALAEHWSRPPP</sequence>
<dbReference type="InterPro" id="IPR001647">
    <property type="entry name" value="HTH_TetR"/>
</dbReference>
<dbReference type="GO" id="GO:0000976">
    <property type="term" value="F:transcription cis-regulatory region binding"/>
    <property type="evidence" value="ECO:0007669"/>
    <property type="project" value="TreeGrafter"/>
</dbReference>
<keyword evidence="2 4" id="KW-0238">DNA-binding</keyword>
<protein>
    <submittedName>
        <fullName evidence="6">Transcriptional regulator, TetR family</fullName>
    </submittedName>
</protein>
<accession>A0A5Q5CBV7</accession>
<evidence type="ECO:0000259" key="5">
    <source>
        <dbReference type="PROSITE" id="PS50977"/>
    </source>
</evidence>
<feature type="domain" description="HTH tetR-type" evidence="5">
    <location>
        <begin position="12"/>
        <end position="72"/>
    </location>
</feature>
<evidence type="ECO:0000313" key="6">
    <source>
        <dbReference type="EMBL" id="ABN96639.1"/>
    </source>
</evidence>
<evidence type="ECO:0000256" key="3">
    <source>
        <dbReference type="ARBA" id="ARBA00023163"/>
    </source>
</evidence>
<dbReference type="SUPFAM" id="SSF48498">
    <property type="entry name" value="Tetracyclin repressor-like, C-terminal domain"/>
    <property type="match status" value="1"/>
</dbReference>
<dbReference type="InterPro" id="IPR050109">
    <property type="entry name" value="HTH-type_TetR-like_transc_reg"/>
</dbReference>
<dbReference type="Gene3D" id="1.10.10.60">
    <property type="entry name" value="Homeodomain-like"/>
    <property type="match status" value="1"/>
</dbReference>
<proteinExistence type="predicted"/>
<reference evidence="6" key="1">
    <citation type="submission" date="2007-02" db="EMBL/GenBank/DDBJ databases">
        <title>Complete sequence of Mycobacterium sp. JLS.</title>
        <authorList>
            <consortium name="US DOE Joint Genome Institute"/>
            <person name="Copeland A."/>
            <person name="Lucas S."/>
            <person name="Lapidus A."/>
            <person name="Barry K."/>
            <person name="Detter J.C."/>
            <person name="Glavina del Rio T."/>
            <person name="Hammon N."/>
            <person name="Israni S."/>
            <person name="Dalin E."/>
            <person name="Tice H."/>
            <person name="Pitluck S."/>
            <person name="Chain P."/>
            <person name="Malfatti S."/>
            <person name="Shin M."/>
            <person name="Vergez L."/>
            <person name="Schmutz J."/>
            <person name="Larimer F."/>
            <person name="Land M."/>
            <person name="Hauser L."/>
            <person name="Kyrpides N."/>
            <person name="Mikhailova N."/>
            <person name="Miller C.D."/>
            <person name="Anderson A.J."/>
            <person name="Sims R.C."/>
            <person name="Richardson P."/>
        </authorList>
    </citation>
    <scope>NUCLEOTIDE SEQUENCE [LARGE SCALE GENOMIC DNA]</scope>
    <source>
        <strain evidence="6">JLS</strain>
    </source>
</reference>
<dbReference type="PANTHER" id="PTHR30055">
    <property type="entry name" value="HTH-TYPE TRANSCRIPTIONAL REGULATOR RUTR"/>
    <property type="match status" value="1"/>
</dbReference>
<dbReference type="PROSITE" id="PS50977">
    <property type="entry name" value="HTH_TETR_2"/>
    <property type="match status" value="1"/>
</dbReference>
<dbReference type="AlphaFoldDB" id="A0A5Q5CBV7"/>
<dbReference type="GO" id="GO:0003700">
    <property type="term" value="F:DNA-binding transcription factor activity"/>
    <property type="evidence" value="ECO:0007669"/>
    <property type="project" value="TreeGrafter"/>
</dbReference>
<keyword evidence="1" id="KW-0805">Transcription regulation</keyword>
<name>A0A5Q5CBV7_MYCSJ</name>